<protein>
    <submittedName>
        <fullName evidence="3">DUF2339 domain-containing protein</fullName>
    </submittedName>
</protein>
<feature type="transmembrane region" description="Helical" evidence="2">
    <location>
        <begin position="386"/>
        <end position="410"/>
    </location>
</feature>
<organism evidence="3 4">
    <name type="scientific">Orbus sasakiae</name>
    <dbReference type="NCBI Taxonomy" id="1078475"/>
    <lineage>
        <taxon>Bacteria</taxon>
        <taxon>Pseudomonadati</taxon>
        <taxon>Pseudomonadota</taxon>
        <taxon>Gammaproteobacteria</taxon>
        <taxon>Orbales</taxon>
        <taxon>Orbaceae</taxon>
        <taxon>Orbus</taxon>
    </lineage>
</organism>
<feature type="transmembrane region" description="Helical" evidence="2">
    <location>
        <begin position="172"/>
        <end position="190"/>
    </location>
</feature>
<comment type="caution">
    <text evidence="3">The sequence shown here is derived from an EMBL/GenBank/DDBJ whole genome shotgun (WGS) entry which is preliminary data.</text>
</comment>
<feature type="transmembrane region" description="Helical" evidence="2">
    <location>
        <begin position="225"/>
        <end position="246"/>
    </location>
</feature>
<dbReference type="RefSeq" id="WP_345490770.1">
    <property type="nucleotide sequence ID" value="NZ_BAABHY010000001.1"/>
</dbReference>
<evidence type="ECO:0000256" key="2">
    <source>
        <dbReference type="SAM" id="Phobius"/>
    </source>
</evidence>
<feature type="region of interest" description="Disordered" evidence="1">
    <location>
        <begin position="49"/>
        <end position="71"/>
    </location>
</feature>
<feature type="transmembrane region" description="Helical" evidence="2">
    <location>
        <begin position="494"/>
        <end position="514"/>
    </location>
</feature>
<feature type="transmembrane region" description="Helical" evidence="2">
    <location>
        <begin position="708"/>
        <end position="729"/>
    </location>
</feature>
<feature type="transmembrane region" description="Helical" evidence="2">
    <location>
        <begin position="276"/>
        <end position="295"/>
    </location>
</feature>
<keyword evidence="2" id="KW-1133">Transmembrane helix</keyword>
<dbReference type="EMBL" id="BAABHY010000001">
    <property type="protein sequence ID" value="GAA5111161.1"/>
    <property type="molecule type" value="Genomic_DNA"/>
</dbReference>
<proteinExistence type="predicted"/>
<keyword evidence="2" id="KW-0472">Membrane</keyword>
<dbReference type="PANTHER" id="PTHR38434:SF1">
    <property type="entry name" value="BLL2549 PROTEIN"/>
    <property type="match status" value="1"/>
</dbReference>
<feature type="transmembrane region" description="Helical" evidence="2">
    <location>
        <begin position="822"/>
        <end position="843"/>
    </location>
</feature>
<feature type="transmembrane region" description="Helical" evidence="2">
    <location>
        <begin position="197"/>
        <end position="219"/>
    </location>
</feature>
<dbReference type="InterPro" id="IPR019286">
    <property type="entry name" value="DUF2339_TM"/>
</dbReference>
<feature type="compositionally biased region" description="Polar residues" evidence="1">
    <location>
        <begin position="55"/>
        <end position="71"/>
    </location>
</feature>
<dbReference type="InterPro" id="IPR014600">
    <property type="entry name" value="UCP035905_mem"/>
</dbReference>
<feature type="transmembrane region" description="Helical" evidence="2">
    <location>
        <begin position="300"/>
        <end position="319"/>
    </location>
</feature>
<dbReference type="PIRSF" id="PIRSF035905">
    <property type="entry name" value="UCP035905_mp"/>
    <property type="match status" value="1"/>
</dbReference>
<feature type="transmembrane region" description="Helical" evidence="2">
    <location>
        <begin position="678"/>
        <end position="696"/>
    </location>
</feature>
<evidence type="ECO:0000256" key="1">
    <source>
        <dbReference type="SAM" id="MobiDB-lite"/>
    </source>
</evidence>
<evidence type="ECO:0000313" key="4">
    <source>
        <dbReference type="Proteomes" id="UP001500171"/>
    </source>
</evidence>
<feature type="transmembrane region" description="Helical" evidence="2">
    <location>
        <begin position="526"/>
        <end position="547"/>
    </location>
</feature>
<feature type="transmembrane region" description="Helical" evidence="2">
    <location>
        <begin position="880"/>
        <end position="897"/>
    </location>
</feature>
<feature type="transmembrane region" description="Helical" evidence="2">
    <location>
        <begin position="610"/>
        <end position="629"/>
    </location>
</feature>
<dbReference type="Proteomes" id="UP001500171">
    <property type="component" value="Unassembled WGS sequence"/>
</dbReference>
<evidence type="ECO:0000313" key="3">
    <source>
        <dbReference type="EMBL" id="GAA5111161.1"/>
    </source>
</evidence>
<feature type="transmembrane region" description="Helical" evidence="2">
    <location>
        <begin position="325"/>
        <end position="348"/>
    </location>
</feature>
<dbReference type="SUPFAM" id="SSF103473">
    <property type="entry name" value="MFS general substrate transporter"/>
    <property type="match status" value="1"/>
</dbReference>
<sequence length="924" mass="103678">MTSGFTFFILLILCVVALIAFLSLQGRVTALQIQLLTLKKRLDELADQKTVPVDKTQSAESNSLKNPSTPTVTNTVISKPLVAPSSMTTNIVNQPIQSMVPTPQASQLNPVTPPQNSKTMPNRVADENSLGHRVIQWLVKGNPVAKVAIIILFFGLSYLLKYSIDHGLLSPQIRILGSLALGIALLTIGWRLRNKKSLYALILQGGAIGVIYLTLFAAFKLYGLVPLLLTFALLIIICATSIMFAILQRAISLAIIACVGGYLAPILLSTGSGNHIALFSYYLLISTAILIISFWQSWRLLNLIGFVFTFVVAMLWGYRSFQAPFYIECQIFILANMLIYGVLAVLLSVRNQQKEPYQNVLDLILLFSVPLTAFSLQYAITQQWQYAPAFSALGFGLFYLVGSFVVLRVWRQQAKHLALYGLAIGLGFSTLAVPLALTANWTAIVWLIEGTAISYAALSQKQYRFAWAGALIVILGAISALFANVTYINDVNFITLYGVMSAIILFNGCLWHHYRNLDASSDGIKLLFIIIAIISWSTWIIQGVVRIDQTTSYVVQPIIACYVIAVWLWFVIGRKIDWPLLRYAVITLWPVLALALANNIHFYLHTYYAGLWGLSWLAAFISAYCYLYFDKDNLKDNQQLSMILHISLLWIVLAWLYYEINGMLTFLPWGFDVIKWSVLTVFTSVIILVFFLLSQYRRFPIDGFAAQYWKIGLLPVGFYLAFKLVTGLYSSGQIIYWTYVPFINPLEEAAVLGLMMFAIWLNQLVALTSGNQKMPTTSRQHSVMAVLFIITLTFLWSNSVILRSLSQWLEISWSFYALWHNNIVQVVLSLVWTLSAVILIAIAHRYLLRNVWFIGVILQVIVVLKLIIIDSVELDGLMRAFAFIGVALLMLVIGYLAPLPPKNNKKNPLQSIDSNVKDHRASIE</sequence>
<feature type="transmembrane region" description="Helical" evidence="2">
    <location>
        <begin position="749"/>
        <end position="770"/>
    </location>
</feature>
<feature type="transmembrane region" description="Helical" evidence="2">
    <location>
        <begin position="143"/>
        <end position="160"/>
    </location>
</feature>
<feature type="transmembrane region" description="Helical" evidence="2">
    <location>
        <begin position="441"/>
        <end position="458"/>
    </location>
</feature>
<feature type="transmembrane region" description="Helical" evidence="2">
    <location>
        <begin position="641"/>
        <end position="658"/>
    </location>
</feature>
<feature type="transmembrane region" description="Helical" evidence="2">
    <location>
        <begin position="553"/>
        <end position="571"/>
    </location>
</feature>
<feature type="transmembrane region" description="Helical" evidence="2">
    <location>
        <begin position="417"/>
        <end position="435"/>
    </location>
</feature>
<keyword evidence="2" id="KW-0812">Transmembrane</keyword>
<dbReference type="InterPro" id="IPR036259">
    <property type="entry name" value="MFS_trans_sf"/>
</dbReference>
<keyword evidence="4" id="KW-1185">Reference proteome</keyword>
<accession>A0ABP9NAK7</accession>
<dbReference type="PANTHER" id="PTHR38434">
    <property type="entry name" value="BLL2549 PROTEIN"/>
    <property type="match status" value="1"/>
</dbReference>
<feature type="transmembrane region" description="Helical" evidence="2">
    <location>
        <begin position="360"/>
        <end position="380"/>
    </location>
</feature>
<feature type="transmembrane region" description="Helical" evidence="2">
    <location>
        <begin position="6"/>
        <end position="24"/>
    </location>
</feature>
<feature type="transmembrane region" description="Helical" evidence="2">
    <location>
        <begin position="583"/>
        <end position="604"/>
    </location>
</feature>
<feature type="transmembrane region" description="Helical" evidence="2">
    <location>
        <begin position="253"/>
        <end position="270"/>
    </location>
</feature>
<name>A0ABP9NAK7_9GAMM</name>
<dbReference type="Pfam" id="PF10101">
    <property type="entry name" value="DUF2339"/>
    <property type="match status" value="1"/>
</dbReference>
<feature type="transmembrane region" description="Helical" evidence="2">
    <location>
        <begin position="782"/>
        <end position="802"/>
    </location>
</feature>
<feature type="transmembrane region" description="Helical" evidence="2">
    <location>
        <begin position="465"/>
        <end position="488"/>
    </location>
</feature>
<gene>
    <name evidence="3" type="ORF">GCM10023211_16430</name>
</gene>
<reference evidence="4" key="1">
    <citation type="journal article" date="2019" name="Int. J. Syst. Evol. Microbiol.">
        <title>The Global Catalogue of Microorganisms (GCM) 10K type strain sequencing project: providing services to taxonomists for standard genome sequencing and annotation.</title>
        <authorList>
            <consortium name="The Broad Institute Genomics Platform"/>
            <consortium name="The Broad Institute Genome Sequencing Center for Infectious Disease"/>
            <person name="Wu L."/>
            <person name="Ma J."/>
        </authorList>
    </citation>
    <scope>NUCLEOTIDE SEQUENCE [LARGE SCALE GENOMIC DNA]</scope>
    <source>
        <strain evidence="4">JCM 18050</strain>
    </source>
</reference>
<feature type="transmembrane region" description="Helical" evidence="2">
    <location>
        <begin position="850"/>
        <end position="868"/>
    </location>
</feature>